<dbReference type="GO" id="GO:0003700">
    <property type="term" value="F:DNA-binding transcription factor activity"/>
    <property type="evidence" value="ECO:0007669"/>
    <property type="project" value="InterPro"/>
</dbReference>
<organism evidence="5 6">
    <name type="scientific">Rhizobium vallis</name>
    <dbReference type="NCBI Taxonomy" id="634290"/>
    <lineage>
        <taxon>Bacteria</taxon>
        <taxon>Pseudomonadati</taxon>
        <taxon>Pseudomonadota</taxon>
        <taxon>Alphaproteobacteria</taxon>
        <taxon>Hyphomicrobiales</taxon>
        <taxon>Rhizobiaceae</taxon>
        <taxon>Rhizobium/Agrobacterium group</taxon>
        <taxon>Rhizobium</taxon>
    </lineage>
</organism>
<dbReference type="InterPro" id="IPR011711">
    <property type="entry name" value="GntR_C"/>
</dbReference>
<proteinExistence type="predicted"/>
<dbReference type="Pfam" id="PF00392">
    <property type="entry name" value="GntR"/>
    <property type="match status" value="1"/>
</dbReference>
<keyword evidence="1" id="KW-0805">Transcription regulation</keyword>
<dbReference type="SUPFAM" id="SSF46785">
    <property type="entry name" value="Winged helix' DNA-binding domain"/>
    <property type="match status" value="1"/>
</dbReference>
<evidence type="ECO:0000256" key="2">
    <source>
        <dbReference type="ARBA" id="ARBA00023125"/>
    </source>
</evidence>
<dbReference type="SMART" id="SM00345">
    <property type="entry name" value="HTH_GNTR"/>
    <property type="match status" value="1"/>
</dbReference>
<dbReference type="RefSeq" id="WP_126922723.1">
    <property type="nucleotide sequence ID" value="NZ_ML133691.1"/>
</dbReference>
<dbReference type="GO" id="GO:0003677">
    <property type="term" value="F:DNA binding"/>
    <property type="evidence" value="ECO:0007669"/>
    <property type="project" value="UniProtKB-KW"/>
</dbReference>
<dbReference type="OrthoDB" id="7192778at2"/>
<dbReference type="CDD" id="cd07377">
    <property type="entry name" value="WHTH_GntR"/>
    <property type="match status" value="1"/>
</dbReference>
<dbReference type="InterPro" id="IPR036388">
    <property type="entry name" value="WH-like_DNA-bd_sf"/>
</dbReference>
<keyword evidence="6" id="KW-1185">Reference proteome</keyword>
<evidence type="ECO:0000313" key="5">
    <source>
        <dbReference type="EMBL" id="RUM24140.1"/>
    </source>
</evidence>
<dbReference type="SMART" id="SM00895">
    <property type="entry name" value="FCD"/>
    <property type="match status" value="1"/>
</dbReference>
<dbReference type="Gene3D" id="1.10.10.10">
    <property type="entry name" value="Winged helix-like DNA-binding domain superfamily/Winged helix DNA-binding domain"/>
    <property type="match status" value="1"/>
</dbReference>
<dbReference type="InterPro" id="IPR000524">
    <property type="entry name" value="Tscrpt_reg_HTH_GntR"/>
</dbReference>
<protein>
    <submittedName>
        <fullName evidence="5">GntR family transcriptional regulator</fullName>
    </submittedName>
</protein>
<feature type="domain" description="HTH gntR-type" evidence="4">
    <location>
        <begin position="12"/>
        <end position="79"/>
    </location>
</feature>
<keyword evidence="3" id="KW-0804">Transcription</keyword>
<dbReference type="InterPro" id="IPR008920">
    <property type="entry name" value="TF_FadR/GntR_C"/>
</dbReference>
<dbReference type="EMBL" id="RJTH01000006">
    <property type="protein sequence ID" value="RUM24140.1"/>
    <property type="molecule type" value="Genomic_DNA"/>
</dbReference>
<dbReference type="InterPro" id="IPR036390">
    <property type="entry name" value="WH_DNA-bd_sf"/>
</dbReference>
<evidence type="ECO:0000256" key="3">
    <source>
        <dbReference type="ARBA" id="ARBA00023163"/>
    </source>
</evidence>
<dbReference type="AlphaFoldDB" id="A0A3S0QP40"/>
<evidence type="ECO:0000259" key="4">
    <source>
        <dbReference type="PROSITE" id="PS50949"/>
    </source>
</evidence>
<evidence type="ECO:0000313" key="6">
    <source>
        <dbReference type="Proteomes" id="UP000278823"/>
    </source>
</evidence>
<keyword evidence="2" id="KW-0238">DNA-binding</keyword>
<reference evidence="6" key="1">
    <citation type="submission" date="2018-11" db="EMBL/GenBank/DDBJ databases">
        <title>Rhizobium chutanense sp. nov., isolated from root nodules of Phaseolus vulgaris in China.</title>
        <authorList>
            <person name="Huo Y."/>
        </authorList>
    </citation>
    <scope>NUCLEOTIDE SEQUENCE [LARGE SCALE GENOMIC DNA]</scope>
    <source>
        <strain evidence="6">CCBAU 65647</strain>
    </source>
</reference>
<sequence length="219" mass="24108">MTQVKLPKIQKMPADARALSVLRSQIVDGSIAPGSRLTEIQLSEEMGLSRATVRTALHQLGKEGLVKLVPYTGWTVIELTPTDIWELYTLRGAVERLAAQLAATKSDEKSVAAIAASFETLRRECEIGKPTSIAEADFAFHKSIVNAASHERLVMQYELIEQQIRVYIHSSDALISDPIEIVAQHEPILRAIRDGNPSLAGELSERHNLVEGEKLTSSM</sequence>
<dbReference type="Gene3D" id="1.20.120.530">
    <property type="entry name" value="GntR ligand-binding domain-like"/>
    <property type="match status" value="1"/>
</dbReference>
<dbReference type="SUPFAM" id="SSF48008">
    <property type="entry name" value="GntR ligand-binding domain-like"/>
    <property type="match status" value="1"/>
</dbReference>
<accession>A0A3S0QP40</accession>
<comment type="caution">
    <text evidence="5">The sequence shown here is derived from an EMBL/GenBank/DDBJ whole genome shotgun (WGS) entry which is preliminary data.</text>
</comment>
<dbReference type="Proteomes" id="UP000278823">
    <property type="component" value="Unassembled WGS sequence"/>
</dbReference>
<gene>
    <name evidence="5" type="ORF">EFQ99_19535</name>
</gene>
<dbReference type="PRINTS" id="PR00035">
    <property type="entry name" value="HTHGNTR"/>
</dbReference>
<evidence type="ECO:0000256" key="1">
    <source>
        <dbReference type="ARBA" id="ARBA00023015"/>
    </source>
</evidence>
<dbReference type="PANTHER" id="PTHR43537">
    <property type="entry name" value="TRANSCRIPTIONAL REGULATOR, GNTR FAMILY"/>
    <property type="match status" value="1"/>
</dbReference>
<name>A0A3S0QP40_9HYPH</name>
<dbReference type="PROSITE" id="PS50949">
    <property type="entry name" value="HTH_GNTR"/>
    <property type="match status" value="1"/>
</dbReference>
<dbReference type="Pfam" id="PF07729">
    <property type="entry name" value="FCD"/>
    <property type="match status" value="1"/>
</dbReference>
<dbReference type="PANTHER" id="PTHR43537:SF5">
    <property type="entry name" value="UXU OPERON TRANSCRIPTIONAL REGULATOR"/>
    <property type="match status" value="1"/>
</dbReference>